<dbReference type="OrthoDB" id="4424121at2"/>
<feature type="transmembrane region" description="Helical" evidence="1">
    <location>
        <begin position="103"/>
        <end position="125"/>
    </location>
</feature>
<feature type="transmembrane region" description="Helical" evidence="1">
    <location>
        <begin position="457"/>
        <end position="478"/>
    </location>
</feature>
<feature type="transmembrane region" description="Helical" evidence="1">
    <location>
        <begin position="276"/>
        <end position="294"/>
    </location>
</feature>
<dbReference type="RefSeq" id="WP_038613416.1">
    <property type="nucleotide sequence ID" value="NZ_CP009215.1"/>
</dbReference>
<protein>
    <recommendedName>
        <fullName evidence="4">ABC3 transporter permease protein domain-containing protein</fullName>
    </recommendedName>
</protein>
<accession>A0A077HKY1</accession>
<keyword evidence="1" id="KW-1133">Transmembrane helix</keyword>
<feature type="transmembrane region" description="Helical" evidence="1">
    <location>
        <begin position="219"/>
        <end position="239"/>
    </location>
</feature>
<keyword evidence="1" id="KW-0812">Transmembrane</keyword>
<name>A0A077HKY1_9CORY</name>
<dbReference type="AlphaFoldDB" id="A0A077HKY1"/>
<sequence length="578" mass="59851">MQSLNPTAAYRRELKTTVRPYIGGLVATAVIVGTLVGTILYVAFSSGGSSDLKQGMVNVSLIAIFPTIIGVRLAHQNFISDHRATVLTMKNLGVSNGFFQRHFLLQALALAGVASGSAVVLGRVILRPFLNLLFLGMGKELPDVWGAPLPVLGTALIVLGLIYLAGVGTIRLDRVVGQASTAGASNAAVKKAGKIAGIVVAALNIICGVWLIAAGGSSMAVAVMVLTTPVLAAVMAGPLSRFASRAISSVLSRTVGWTAPAVGIRSIAATGTLSRAGLAAALVAIPLAGFSWAISSLDAGAYYTTQNVSEAPVIVTGDARLLAPGDAEKVCAQIGDSCHGVVYWQPSDITYSGSESASHEVANDYTIAGSNLQAIDEFLSGAEAPAKEDPFHLDYMQLSAAVSENPPVDPDWALVVTDSSAQAPEGYSAMPAKKWAEGSGKDTQLFYGPSGDGTAGFIPLAAYTLLAICVILVVATIGKRSSLQRFFSPLHLLGKTRSGIQATAFWAVLFPYLTATLAAVAAGLWLTTVAHIVTTGRVGAWTPFMPLGLWILFGVVFLATSATAFFPHSKKPAINGAV</sequence>
<keyword evidence="3" id="KW-1185">Reference proteome</keyword>
<evidence type="ECO:0000256" key="1">
    <source>
        <dbReference type="SAM" id="Phobius"/>
    </source>
</evidence>
<dbReference type="HOGENOM" id="CLU_465987_0_0_11"/>
<dbReference type="Proteomes" id="UP000028939">
    <property type="component" value="Chromosome"/>
</dbReference>
<evidence type="ECO:0000313" key="2">
    <source>
        <dbReference type="EMBL" id="AIL97718.1"/>
    </source>
</evidence>
<feature type="transmembrane region" description="Helical" evidence="1">
    <location>
        <begin position="499"/>
        <end position="527"/>
    </location>
</feature>
<gene>
    <name evidence="2" type="ORF">CUREI_11000</name>
</gene>
<feature type="transmembrane region" description="Helical" evidence="1">
    <location>
        <begin position="547"/>
        <end position="566"/>
    </location>
</feature>
<evidence type="ECO:0000313" key="3">
    <source>
        <dbReference type="Proteomes" id="UP000028939"/>
    </source>
</evidence>
<feature type="transmembrane region" description="Helical" evidence="1">
    <location>
        <begin position="145"/>
        <end position="165"/>
    </location>
</feature>
<feature type="transmembrane region" description="Helical" evidence="1">
    <location>
        <begin position="21"/>
        <end position="44"/>
    </location>
</feature>
<dbReference type="KEGG" id="cuv:CUREI_11000"/>
<feature type="transmembrane region" description="Helical" evidence="1">
    <location>
        <begin position="56"/>
        <end position="74"/>
    </location>
</feature>
<evidence type="ECO:0008006" key="4">
    <source>
        <dbReference type="Google" id="ProtNLM"/>
    </source>
</evidence>
<reference evidence="2 3" key="1">
    <citation type="submission" date="2014-08" db="EMBL/GenBank/DDBJ databases">
        <title>Complete genome sequence of Corynebacterium ureicelerivorans DSM 45051, a lipophilic and urea-splitting isolate from a blood culture of a septicaemia patient.</title>
        <authorList>
            <person name="Tippelt A."/>
            <person name="Albersmeier A."/>
            <person name="Brinkrolf K."/>
            <person name="Ruckert C."/>
            <person name="Tauch A."/>
        </authorList>
    </citation>
    <scope>NUCLEOTIDE SEQUENCE [LARGE SCALE GENOMIC DNA]</scope>
    <source>
        <strain evidence="2 3">IMMIB RIV-2301</strain>
    </source>
</reference>
<dbReference type="EMBL" id="CP009215">
    <property type="protein sequence ID" value="AIL97718.1"/>
    <property type="molecule type" value="Genomic_DNA"/>
</dbReference>
<keyword evidence="1" id="KW-0472">Membrane</keyword>
<organism evidence="2 3">
    <name type="scientific">Corynebacterium ureicelerivorans</name>
    <dbReference type="NCBI Taxonomy" id="401472"/>
    <lineage>
        <taxon>Bacteria</taxon>
        <taxon>Bacillati</taxon>
        <taxon>Actinomycetota</taxon>
        <taxon>Actinomycetes</taxon>
        <taxon>Mycobacteriales</taxon>
        <taxon>Corynebacteriaceae</taxon>
        <taxon>Corynebacterium</taxon>
    </lineage>
</organism>
<proteinExistence type="predicted"/>
<feature type="transmembrane region" description="Helical" evidence="1">
    <location>
        <begin position="195"/>
        <end position="213"/>
    </location>
</feature>